<gene>
    <name evidence="1" type="ORF">D8674_001556</name>
</gene>
<evidence type="ECO:0000313" key="2">
    <source>
        <dbReference type="Proteomes" id="UP000327157"/>
    </source>
</evidence>
<keyword evidence="2" id="KW-1185">Reference proteome</keyword>
<reference evidence="1 2" key="3">
    <citation type="submission" date="2019-11" db="EMBL/GenBank/DDBJ databases">
        <title>A de novo genome assembly of a pear dwarfing rootstock.</title>
        <authorList>
            <person name="Wang F."/>
            <person name="Wang J."/>
            <person name="Li S."/>
            <person name="Zhang Y."/>
            <person name="Fang M."/>
            <person name="Ma L."/>
            <person name="Zhao Y."/>
            <person name="Jiang S."/>
        </authorList>
    </citation>
    <scope>NUCLEOTIDE SEQUENCE [LARGE SCALE GENOMIC DNA]</scope>
    <source>
        <strain evidence="1">S2</strain>
        <tissue evidence="1">Leaf</tissue>
    </source>
</reference>
<comment type="caution">
    <text evidence="1">The sequence shown here is derived from an EMBL/GenBank/DDBJ whole genome shotgun (WGS) entry which is preliminary data.</text>
</comment>
<reference evidence="2" key="2">
    <citation type="submission" date="2019-10" db="EMBL/GenBank/DDBJ databases">
        <title>A de novo genome assembly of a pear dwarfing rootstock.</title>
        <authorList>
            <person name="Wang F."/>
            <person name="Wang J."/>
            <person name="Li S."/>
            <person name="Zhang Y."/>
            <person name="Fang M."/>
            <person name="Ma L."/>
            <person name="Zhao Y."/>
            <person name="Jiang S."/>
        </authorList>
    </citation>
    <scope>NUCLEOTIDE SEQUENCE [LARGE SCALE GENOMIC DNA]</scope>
</reference>
<name>A0A5N5F6K3_9ROSA</name>
<evidence type="ECO:0000313" key="1">
    <source>
        <dbReference type="EMBL" id="KAB2598636.1"/>
    </source>
</evidence>
<proteinExistence type="predicted"/>
<reference evidence="1 2" key="1">
    <citation type="submission" date="2019-09" db="EMBL/GenBank/DDBJ databases">
        <authorList>
            <person name="Ou C."/>
        </authorList>
    </citation>
    <scope>NUCLEOTIDE SEQUENCE [LARGE SCALE GENOMIC DNA]</scope>
    <source>
        <strain evidence="1">S2</strain>
        <tissue evidence="1">Leaf</tissue>
    </source>
</reference>
<accession>A0A5N5F6K3</accession>
<dbReference type="Proteomes" id="UP000327157">
    <property type="component" value="Chromosome 1"/>
</dbReference>
<sequence>MGQSHSNYFDGITTNQRALYMLQDLLLPVVSIKGLLEEAELKVGIFLIWKENEELGFLL</sequence>
<dbReference type="EMBL" id="SMOL01000768">
    <property type="protein sequence ID" value="KAB2598636.1"/>
    <property type="molecule type" value="Genomic_DNA"/>
</dbReference>
<dbReference type="AlphaFoldDB" id="A0A5N5F6K3"/>
<protein>
    <submittedName>
        <fullName evidence="1">Protein YLS7</fullName>
    </submittedName>
</protein>
<organism evidence="1 2">
    <name type="scientific">Pyrus ussuriensis x Pyrus communis</name>
    <dbReference type="NCBI Taxonomy" id="2448454"/>
    <lineage>
        <taxon>Eukaryota</taxon>
        <taxon>Viridiplantae</taxon>
        <taxon>Streptophyta</taxon>
        <taxon>Embryophyta</taxon>
        <taxon>Tracheophyta</taxon>
        <taxon>Spermatophyta</taxon>
        <taxon>Magnoliopsida</taxon>
        <taxon>eudicotyledons</taxon>
        <taxon>Gunneridae</taxon>
        <taxon>Pentapetalae</taxon>
        <taxon>rosids</taxon>
        <taxon>fabids</taxon>
        <taxon>Rosales</taxon>
        <taxon>Rosaceae</taxon>
        <taxon>Amygdaloideae</taxon>
        <taxon>Maleae</taxon>
        <taxon>Pyrus</taxon>
    </lineage>
</organism>